<protein>
    <recommendedName>
        <fullName evidence="9">Cobalamin biosynthesis protein CobD</fullName>
    </recommendedName>
</protein>
<dbReference type="PANTHER" id="PTHR34308:SF1">
    <property type="entry name" value="COBALAMIN BIOSYNTHESIS PROTEIN CBIB"/>
    <property type="match status" value="1"/>
</dbReference>
<proteinExistence type="inferred from homology"/>
<dbReference type="Proteomes" id="UP000078532">
    <property type="component" value="Unassembled WGS sequence"/>
</dbReference>
<evidence type="ECO:0000256" key="2">
    <source>
        <dbReference type="ARBA" id="ARBA00004953"/>
    </source>
</evidence>
<dbReference type="STRING" id="1838280.A6M21_02475"/>
<organism evidence="10 11">
    <name type="scientific">Desulfotomaculum copahuensis</name>
    <dbReference type="NCBI Taxonomy" id="1838280"/>
    <lineage>
        <taxon>Bacteria</taxon>
        <taxon>Bacillati</taxon>
        <taxon>Bacillota</taxon>
        <taxon>Clostridia</taxon>
        <taxon>Eubacteriales</taxon>
        <taxon>Desulfotomaculaceae</taxon>
        <taxon>Desulfotomaculum</taxon>
    </lineage>
</organism>
<feature type="transmembrane region" description="Helical" evidence="9">
    <location>
        <begin position="154"/>
        <end position="175"/>
    </location>
</feature>
<reference evidence="10 11" key="1">
    <citation type="submission" date="2016-04" db="EMBL/GenBank/DDBJ databases">
        <authorList>
            <person name="Evans L.H."/>
            <person name="Alamgir A."/>
            <person name="Owens N."/>
            <person name="Weber N.D."/>
            <person name="Virtaneva K."/>
            <person name="Barbian K."/>
            <person name="Babar A."/>
            <person name="Rosenke K."/>
        </authorList>
    </citation>
    <scope>NUCLEOTIDE SEQUENCE [LARGE SCALE GENOMIC DNA]</scope>
    <source>
        <strain evidence="10 11">LMa1</strain>
    </source>
</reference>
<dbReference type="EMBL" id="LYVF01000009">
    <property type="protein sequence ID" value="OAT86705.1"/>
    <property type="molecule type" value="Genomic_DNA"/>
</dbReference>
<dbReference type="AlphaFoldDB" id="A0A1B7LJG0"/>
<name>A0A1B7LJG0_9FIRM</name>
<dbReference type="InterPro" id="IPR004485">
    <property type="entry name" value="Cobalamin_biosynth_CobD/CbiB"/>
</dbReference>
<gene>
    <name evidence="9" type="primary">cobD</name>
    <name evidence="10" type="ORF">A6M21_02475</name>
</gene>
<evidence type="ECO:0000313" key="11">
    <source>
        <dbReference type="Proteomes" id="UP000078532"/>
    </source>
</evidence>
<evidence type="ECO:0000256" key="9">
    <source>
        <dbReference type="HAMAP-Rule" id="MF_00024"/>
    </source>
</evidence>
<dbReference type="GO" id="GO:0048472">
    <property type="term" value="F:threonine-phosphate decarboxylase activity"/>
    <property type="evidence" value="ECO:0007669"/>
    <property type="project" value="InterPro"/>
</dbReference>
<comment type="caution">
    <text evidence="10">The sequence shown here is derived from an EMBL/GenBank/DDBJ whole genome shotgun (WGS) entry which is preliminary data.</text>
</comment>
<accession>A0A1B7LJG0</accession>
<dbReference type="GO" id="GO:0015420">
    <property type="term" value="F:ABC-type vitamin B12 transporter activity"/>
    <property type="evidence" value="ECO:0007669"/>
    <property type="project" value="UniProtKB-UniRule"/>
</dbReference>
<dbReference type="UniPathway" id="UPA00148"/>
<keyword evidence="6 9" id="KW-0812">Transmembrane</keyword>
<comment type="similarity">
    <text evidence="3 9">Belongs to the CobD/CbiB family.</text>
</comment>
<comment type="subcellular location">
    <subcellularLocation>
        <location evidence="1 9">Cell membrane</location>
        <topology evidence="1 9">Multi-pass membrane protein</topology>
    </subcellularLocation>
</comment>
<feature type="transmembrane region" description="Helical" evidence="9">
    <location>
        <begin position="50"/>
        <end position="73"/>
    </location>
</feature>
<dbReference type="NCBIfam" id="TIGR00380">
    <property type="entry name" value="cobal_cbiB"/>
    <property type="match status" value="1"/>
</dbReference>
<dbReference type="GO" id="GO:0005886">
    <property type="term" value="C:plasma membrane"/>
    <property type="evidence" value="ECO:0007669"/>
    <property type="project" value="UniProtKB-SubCell"/>
</dbReference>
<evidence type="ECO:0000256" key="4">
    <source>
        <dbReference type="ARBA" id="ARBA00022475"/>
    </source>
</evidence>
<dbReference type="GO" id="GO:0009236">
    <property type="term" value="P:cobalamin biosynthetic process"/>
    <property type="evidence" value="ECO:0007669"/>
    <property type="project" value="UniProtKB-UniRule"/>
</dbReference>
<dbReference type="HAMAP" id="MF_00024">
    <property type="entry name" value="CobD_CbiB"/>
    <property type="match status" value="1"/>
</dbReference>
<comment type="caution">
    <text evidence="9">Lacks conserved residue(s) required for the propagation of feature annotation.</text>
</comment>
<keyword evidence="7 9" id="KW-1133">Transmembrane helix</keyword>
<comment type="pathway">
    <text evidence="2 9">Cofactor biosynthesis; adenosylcobalamin biosynthesis.</text>
</comment>
<keyword evidence="5 9" id="KW-0169">Cobalamin biosynthesis</keyword>
<feature type="transmembrane region" description="Helical" evidence="9">
    <location>
        <begin position="294"/>
        <end position="314"/>
    </location>
</feature>
<dbReference type="PANTHER" id="PTHR34308">
    <property type="entry name" value="COBALAMIN BIOSYNTHESIS PROTEIN CBIB"/>
    <property type="match status" value="1"/>
</dbReference>
<evidence type="ECO:0000256" key="3">
    <source>
        <dbReference type="ARBA" id="ARBA00006263"/>
    </source>
</evidence>
<dbReference type="Pfam" id="PF03186">
    <property type="entry name" value="CobD_Cbib"/>
    <property type="match status" value="1"/>
</dbReference>
<evidence type="ECO:0000256" key="6">
    <source>
        <dbReference type="ARBA" id="ARBA00022692"/>
    </source>
</evidence>
<comment type="function">
    <text evidence="9">Converts cobyric acid to cobinamide by the addition of aminopropanol on the F carboxylic group.</text>
</comment>
<keyword evidence="8 9" id="KW-0472">Membrane</keyword>
<sequence length="317" mass="34152">MLQVLAAFLVDLAVGDPSWLPHPVVLIGKLIDRLEKLLRRIFHRPAGLRLAGVLLALTVVSAAWAATAFLLWLAGLVHPWLAVVLNVWLISTTMATRSLASAARAVLQPLTAGDLCLARQRVGWIVGRDTAAMDAADVTRATVETVAENIVDGFVSPLFFALLGGAPLAMAYRAVNTLDSMVGYRNERFRDLGWFSARLDDAANFLSARWTALCLLAAAWLSGRRTGEAWRAVRRDAPAHPSPNSGWPEAAMAGALGVRLGGLNYYGGRAQMRAYMGEPHLHLQPDHVRQAVDMMYLAAALAVLSGMLAARLAGAVF</sequence>
<evidence type="ECO:0000256" key="7">
    <source>
        <dbReference type="ARBA" id="ARBA00022989"/>
    </source>
</evidence>
<keyword evidence="11" id="KW-1185">Reference proteome</keyword>
<evidence type="ECO:0000256" key="8">
    <source>
        <dbReference type="ARBA" id="ARBA00023136"/>
    </source>
</evidence>
<evidence type="ECO:0000256" key="1">
    <source>
        <dbReference type="ARBA" id="ARBA00004651"/>
    </source>
</evidence>
<dbReference type="OrthoDB" id="9811967at2"/>
<keyword evidence="4 9" id="KW-1003">Cell membrane</keyword>
<evidence type="ECO:0000313" key="10">
    <source>
        <dbReference type="EMBL" id="OAT86705.1"/>
    </source>
</evidence>
<evidence type="ECO:0000256" key="5">
    <source>
        <dbReference type="ARBA" id="ARBA00022573"/>
    </source>
</evidence>